<dbReference type="eggNOG" id="COG0589">
    <property type="taxonomic scope" value="Bacteria"/>
</dbReference>
<feature type="coiled-coil region" evidence="1">
    <location>
        <begin position="55"/>
        <end position="82"/>
    </location>
</feature>
<dbReference type="Gene3D" id="3.40.50.620">
    <property type="entry name" value="HUPs"/>
    <property type="match status" value="1"/>
</dbReference>
<dbReference type="InterPro" id="IPR006016">
    <property type="entry name" value="UspA"/>
</dbReference>
<proteinExistence type="predicted"/>
<evidence type="ECO:0000259" key="2">
    <source>
        <dbReference type="Pfam" id="PF00582"/>
    </source>
</evidence>
<keyword evidence="4" id="KW-1185">Reference proteome</keyword>
<dbReference type="RefSeq" id="WP_020875912.1">
    <property type="nucleotide sequence ID" value="NZ_ATHJ01000063.1"/>
</dbReference>
<comment type="caution">
    <text evidence="3">The sequence shown here is derived from an EMBL/GenBank/DDBJ whole genome shotgun (WGS) entry which is preliminary data.</text>
</comment>
<evidence type="ECO:0000313" key="4">
    <source>
        <dbReference type="Proteomes" id="UP000014977"/>
    </source>
</evidence>
<name>S7U0M7_DESML</name>
<protein>
    <submittedName>
        <fullName evidence="3">UspA domain-containing protein</fullName>
    </submittedName>
</protein>
<organism evidence="3 4">
    <name type="scientific">Desulfococcus multivorans DSM 2059</name>
    <dbReference type="NCBI Taxonomy" id="1121405"/>
    <lineage>
        <taxon>Bacteria</taxon>
        <taxon>Pseudomonadati</taxon>
        <taxon>Thermodesulfobacteriota</taxon>
        <taxon>Desulfobacteria</taxon>
        <taxon>Desulfobacterales</taxon>
        <taxon>Desulfococcaceae</taxon>
        <taxon>Desulfococcus</taxon>
    </lineage>
</organism>
<dbReference type="Proteomes" id="UP000014977">
    <property type="component" value="Unassembled WGS sequence"/>
</dbReference>
<gene>
    <name evidence="3" type="ORF">dsmv_1528</name>
</gene>
<reference evidence="3 4" key="1">
    <citation type="journal article" date="2013" name="Genome Announc.">
        <title>Draft genome sequences for three mercury-methylating, sulfate-reducing bacteria.</title>
        <authorList>
            <person name="Brown S.D."/>
            <person name="Hurt R.A.Jr."/>
            <person name="Gilmour C.C."/>
            <person name="Elias D.A."/>
        </authorList>
    </citation>
    <scope>NUCLEOTIDE SEQUENCE [LARGE SCALE GENOMIC DNA]</scope>
    <source>
        <strain evidence="3 4">DSM 2059</strain>
    </source>
</reference>
<dbReference type="InterPro" id="IPR014729">
    <property type="entry name" value="Rossmann-like_a/b/a_fold"/>
</dbReference>
<dbReference type="AlphaFoldDB" id="S7U0M7"/>
<evidence type="ECO:0000313" key="3">
    <source>
        <dbReference type="EMBL" id="EPR42877.1"/>
    </source>
</evidence>
<feature type="domain" description="UspA" evidence="2">
    <location>
        <begin position="4"/>
        <end position="145"/>
    </location>
</feature>
<dbReference type="Pfam" id="PF00582">
    <property type="entry name" value="Usp"/>
    <property type="match status" value="1"/>
</dbReference>
<keyword evidence="1" id="KW-0175">Coiled coil</keyword>
<dbReference type="SUPFAM" id="SSF52402">
    <property type="entry name" value="Adenine nucleotide alpha hydrolases-like"/>
    <property type="match status" value="1"/>
</dbReference>
<sequence length="154" mass="17795">MTKQKVLVPYNFTENDRKAVDFVIRMFAPREDVAVTLFSAYTPAPEIETRNNTIMEKMRQNLTYLRQRISEQEDKIKAVRDRLVENGFSRDRVSYLFTPVKKDISQDIVDLAQSDGFNVIVLNRTSGKISRFFTGHVFQKVVMGVEDVVVLIVT</sequence>
<evidence type="ECO:0000256" key="1">
    <source>
        <dbReference type="SAM" id="Coils"/>
    </source>
</evidence>
<accession>S7U0M7</accession>
<dbReference type="OrthoDB" id="5421560at2"/>
<dbReference type="STRING" id="897.B2D07_13405"/>
<dbReference type="EMBL" id="ATHJ01000063">
    <property type="protein sequence ID" value="EPR42877.1"/>
    <property type="molecule type" value="Genomic_DNA"/>
</dbReference>